<dbReference type="AlphaFoldDB" id="A0A915HTQ1"/>
<keyword evidence="1" id="KW-1185">Reference proteome</keyword>
<proteinExistence type="predicted"/>
<accession>A0A915HTQ1</accession>
<organism evidence="1 2">
    <name type="scientific">Romanomermis culicivorax</name>
    <name type="common">Nematode worm</name>
    <dbReference type="NCBI Taxonomy" id="13658"/>
    <lineage>
        <taxon>Eukaryota</taxon>
        <taxon>Metazoa</taxon>
        <taxon>Ecdysozoa</taxon>
        <taxon>Nematoda</taxon>
        <taxon>Enoplea</taxon>
        <taxon>Dorylaimia</taxon>
        <taxon>Mermithida</taxon>
        <taxon>Mermithoidea</taxon>
        <taxon>Mermithidae</taxon>
        <taxon>Romanomermis</taxon>
    </lineage>
</organism>
<name>A0A915HTQ1_ROMCU</name>
<dbReference type="WBParaSite" id="nRc.2.0.1.t05139-RA">
    <property type="protein sequence ID" value="nRc.2.0.1.t05139-RA"/>
    <property type="gene ID" value="nRc.2.0.1.g05139"/>
</dbReference>
<evidence type="ECO:0000313" key="2">
    <source>
        <dbReference type="WBParaSite" id="nRc.2.0.1.t05139-RA"/>
    </source>
</evidence>
<sequence length="71" mass="7693">MTEAWTLAKEAISLKYFAGVLVGEADEASNGDVEGAEVVADVEGKSFFCQKCMLMFHLCLLKHSHASLVNT</sequence>
<dbReference type="Proteomes" id="UP000887565">
    <property type="component" value="Unplaced"/>
</dbReference>
<protein>
    <submittedName>
        <fullName evidence="2">Uncharacterized protein</fullName>
    </submittedName>
</protein>
<evidence type="ECO:0000313" key="1">
    <source>
        <dbReference type="Proteomes" id="UP000887565"/>
    </source>
</evidence>
<reference evidence="2" key="1">
    <citation type="submission" date="2022-11" db="UniProtKB">
        <authorList>
            <consortium name="WormBaseParasite"/>
        </authorList>
    </citation>
    <scope>IDENTIFICATION</scope>
</reference>